<sequence>MSPFNVQRYHIPAENRKKGEVFNLTGKVRYVNSFVSFSFAFTLTPYLYTK</sequence>
<dbReference type="EMBL" id="JACHYB010000001">
    <property type="protein sequence ID" value="MBB3186651.1"/>
    <property type="molecule type" value="Genomic_DNA"/>
</dbReference>
<proteinExistence type="predicted"/>
<protein>
    <submittedName>
        <fullName evidence="2">Uncharacterized protein</fullName>
    </submittedName>
</protein>
<evidence type="ECO:0000313" key="2">
    <source>
        <dbReference type="EMBL" id="MBB3186651.1"/>
    </source>
</evidence>
<dbReference type="Proteomes" id="UP000544222">
    <property type="component" value="Unassembled WGS sequence"/>
</dbReference>
<reference evidence="2 3" key="1">
    <citation type="submission" date="2020-08" db="EMBL/GenBank/DDBJ databases">
        <title>Genomic Encyclopedia of Type Strains, Phase IV (KMG-IV): sequencing the most valuable type-strain genomes for metagenomic binning, comparative biology and taxonomic classification.</title>
        <authorList>
            <person name="Goeker M."/>
        </authorList>
    </citation>
    <scope>NUCLEOTIDE SEQUENCE [LARGE SCALE GENOMIC DNA]</scope>
    <source>
        <strain evidence="2 3">DSM 27471</strain>
    </source>
</reference>
<organism evidence="2 3">
    <name type="scientific">Microbacter margulisiae</name>
    <dbReference type="NCBI Taxonomy" id="1350067"/>
    <lineage>
        <taxon>Bacteria</taxon>
        <taxon>Pseudomonadati</taxon>
        <taxon>Bacteroidota</taxon>
        <taxon>Bacteroidia</taxon>
        <taxon>Bacteroidales</taxon>
        <taxon>Porphyromonadaceae</taxon>
        <taxon>Microbacter</taxon>
    </lineage>
</organism>
<gene>
    <name evidence="2" type="ORF">FHX64_000814</name>
</gene>
<name>A0A7W5H1R4_9PORP</name>
<evidence type="ECO:0000256" key="1">
    <source>
        <dbReference type="SAM" id="Phobius"/>
    </source>
</evidence>
<keyword evidence="1" id="KW-0812">Transmembrane</keyword>
<keyword evidence="1" id="KW-1133">Transmembrane helix</keyword>
<comment type="caution">
    <text evidence="2">The sequence shown here is derived from an EMBL/GenBank/DDBJ whole genome shotgun (WGS) entry which is preliminary data.</text>
</comment>
<feature type="transmembrane region" description="Helical" evidence="1">
    <location>
        <begin position="30"/>
        <end position="48"/>
    </location>
</feature>
<accession>A0A7W5H1R4</accession>
<keyword evidence="1" id="KW-0472">Membrane</keyword>
<evidence type="ECO:0000313" key="3">
    <source>
        <dbReference type="Proteomes" id="UP000544222"/>
    </source>
</evidence>
<dbReference type="AlphaFoldDB" id="A0A7W5H1R4"/>
<keyword evidence="3" id="KW-1185">Reference proteome</keyword>